<name>C1E159_MICCC</name>
<dbReference type="OMA" id="RELRIWY"/>
<evidence type="ECO:0000313" key="5">
    <source>
        <dbReference type="EMBL" id="ACO61682.1"/>
    </source>
</evidence>
<evidence type="ECO:0000313" key="6">
    <source>
        <dbReference type="Proteomes" id="UP000002009"/>
    </source>
</evidence>
<evidence type="ECO:0000256" key="1">
    <source>
        <dbReference type="RuleBase" id="RU003682"/>
    </source>
</evidence>
<dbReference type="InParanoid" id="C1E159"/>
<feature type="transmembrane region" description="Helical" evidence="2">
    <location>
        <begin position="336"/>
        <end position="355"/>
    </location>
</feature>
<keyword evidence="1" id="KW-0408">Iron</keyword>
<dbReference type="OrthoDB" id="69177at2759"/>
<dbReference type="Gene3D" id="2.60.120.620">
    <property type="entry name" value="q2cbj1_9rhob like domain"/>
    <property type="match status" value="1"/>
</dbReference>
<keyword evidence="2" id="KW-0812">Transmembrane</keyword>
<dbReference type="PROSITE" id="PS51471">
    <property type="entry name" value="FE2OG_OXY"/>
    <property type="match status" value="1"/>
</dbReference>
<evidence type="ECO:0000256" key="2">
    <source>
        <dbReference type="SAM" id="Phobius"/>
    </source>
</evidence>
<protein>
    <recommendedName>
        <fullName evidence="4">Fe2OG dioxygenase domain-containing protein</fullName>
    </recommendedName>
</protein>
<reference evidence="5 6" key="1">
    <citation type="journal article" date="2009" name="Science">
        <title>Green evolution and dynamic adaptations revealed by genomes of the marine picoeukaryotes Micromonas.</title>
        <authorList>
            <person name="Worden A.Z."/>
            <person name="Lee J.H."/>
            <person name="Mock T."/>
            <person name="Rouze P."/>
            <person name="Simmons M.P."/>
            <person name="Aerts A.L."/>
            <person name="Allen A.E."/>
            <person name="Cuvelier M.L."/>
            <person name="Derelle E."/>
            <person name="Everett M.V."/>
            <person name="Foulon E."/>
            <person name="Grimwood J."/>
            <person name="Gundlach H."/>
            <person name="Henrissat B."/>
            <person name="Napoli C."/>
            <person name="McDonald S.M."/>
            <person name="Parker M.S."/>
            <person name="Rombauts S."/>
            <person name="Salamov A."/>
            <person name="Von Dassow P."/>
            <person name="Badger J.H."/>
            <person name="Coutinho P.M."/>
            <person name="Demir E."/>
            <person name="Dubchak I."/>
            <person name="Gentemann C."/>
            <person name="Eikrem W."/>
            <person name="Gready J.E."/>
            <person name="John U."/>
            <person name="Lanier W."/>
            <person name="Lindquist E.A."/>
            <person name="Lucas S."/>
            <person name="Mayer K.F."/>
            <person name="Moreau H."/>
            <person name="Not F."/>
            <person name="Otillar R."/>
            <person name="Panaud O."/>
            <person name="Pangilinan J."/>
            <person name="Paulsen I."/>
            <person name="Piegu B."/>
            <person name="Poliakov A."/>
            <person name="Robbens S."/>
            <person name="Schmutz J."/>
            <person name="Toulza E."/>
            <person name="Wyss T."/>
            <person name="Zelensky A."/>
            <person name="Zhou K."/>
            <person name="Armbrust E.V."/>
            <person name="Bhattacharya D."/>
            <person name="Goodenough U.W."/>
            <person name="Van de Peer Y."/>
            <person name="Grigoriev I.V."/>
        </authorList>
    </citation>
    <scope>NUCLEOTIDE SEQUENCE [LARGE SCALE GENOMIC DNA]</scope>
    <source>
        <strain evidence="6">RCC299 / NOUM17</strain>
    </source>
</reference>
<dbReference type="Proteomes" id="UP000002009">
    <property type="component" value="Chromosome 3"/>
</dbReference>
<dbReference type="RefSeq" id="XP_002500424.1">
    <property type="nucleotide sequence ID" value="XM_002500378.1"/>
</dbReference>
<feature type="chain" id="PRO_5002908945" description="Fe2OG dioxygenase domain-containing protein" evidence="3">
    <location>
        <begin position="24"/>
        <end position="407"/>
    </location>
</feature>
<keyword evidence="2" id="KW-0472">Membrane</keyword>
<keyword evidence="2" id="KW-1133">Transmembrane helix</keyword>
<comment type="similarity">
    <text evidence="1">Belongs to the iron/ascorbate-dependent oxidoreductase family.</text>
</comment>
<feature type="domain" description="Fe2OG dioxygenase" evidence="4">
    <location>
        <begin position="127"/>
        <end position="279"/>
    </location>
</feature>
<dbReference type="KEGG" id="mis:MICPUN_99342"/>
<dbReference type="InterPro" id="IPR005123">
    <property type="entry name" value="Oxoglu/Fe-dep_dioxygenase_dom"/>
</dbReference>
<feature type="signal peptide" evidence="3">
    <location>
        <begin position="1"/>
        <end position="23"/>
    </location>
</feature>
<dbReference type="EMBL" id="CP001324">
    <property type="protein sequence ID" value="ACO61682.1"/>
    <property type="molecule type" value="Genomic_DNA"/>
</dbReference>
<keyword evidence="1" id="KW-0479">Metal-binding</keyword>
<gene>
    <name evidence="5" type="ORF">MICPUN_99342</name>
</gene>
<evidence type="ECO:0000256" key="3">
    <source>
        <dbReference type="SAM" id="SignalP"/>
    </source>
</evidence>
<dbReference type="GO" id="GO:0016491">
    <property type="term" value="F:oxidoreductase activity"/>
    <property type="evidence" value="ECO:0007669"/>
    <property type="project" value="UniProtKB-KW"/>
</dbReference>
<organism evidence="5 6">
    <name type="scientific">Micromonas commoda (strain RCC299 / NOUM17 / CCMP2709)</name>
    <name type="common">Picoplanktonic green alga</name>
    <dbReference type="NCBI Taxonomy" id="296587"/>
    <lineage>
        <taxon>Eukaryota</taxon>
        <taxon>Viridiplantae</taxon>
        <taxon>Chlorophyta</taxon>
        <taxon>Mamiellophyceae</taxon>
        <taxon>Mamiellales</taxon>
        <taxon>Mamiellaceae</taxon>
        <taxon>Micromonas</taxon>
    </lineage>
</organism>
<keyword evidence="3" id="KW-0732">Signal</keyword>
<accession>C1E159</accession>
<dbReference type="STRING" id="296587.C1E159"/>
<dbReference type="AlphaFoldDB" id="C1E159"/>
<evidence type="ECO:0000259" key="4">
    <source>
        <dbReference type="PROSITE" id="PS51471"/>
    </source>
</evidence>
<sequence>MRRLHVQRLLLCCALLLLPNARALWFSMPPECDGRCWEEDVKHPLASCDLEVVEGAITPEEADDVVAAAEAHAAVHGWHSQRHIAYPTRDLPWTALPSVARVFDKLWGAMEESVRRRCGVRPIDRLTPNDIFVVKYTPEGQAGLDRHRDASSFSFNAALSDPTSYGGGGTRVWLDSAVRTLREKYLRAELEGVVRDGTAPGASAEARGAAARAEATLDRPPGTLDVDGYVVRPDRLLPEDGETRKIAKGSVMVHGGRNVHEGTAIVSGTRHIVAGFVGLNRHCCTLRYSGWRGVMALVRVTAMNNSARGGVRDKVGGRVPLWDYVLYEEWRGVFRWIRGASLVLALLSLAAYAAWHVATRLSPRFNLAARRALAVVAGYESSFFRGLARKRRRAMRSALPTKHSLDD</sequence>
<proteinExistence type="inferred from homology"/>
<keyword evidence="1" id="KW-0560">Oxidoreductase</keyword>
<dbReference type="GeneID" id="8242044"/>
<keyword evidence="6" id="KW-1185">Reference proteome</keyword>
<dbReference type="GO" id="GO:0046872">
    <property type="term" value="F:metal ion binding"/>
    <property type="evidence" value="ECO:0007669"/>
    <property type="project" value="UniProtKB-KW"/>
</dbReference>